<keyword evidence="2 3" id="KW-0802">TPR repeat</keyword>
<evidence type="ECO:0008006" key="7">
    <source>
        <dbReference type="Google" id="ProtNLM"/>
    </source>
</evidence>
<keyword evidence="1" id="KW-0677">Repeat</keyword>
<proteinExistence type="predicted"/>
<dbReference type="EMBL" id="BMFD01000009">
    <property type="protein sequence ID" value="GGC45646.1"/>
    <property type="molecule type" value="Genomic_DNA"/>
</dbReference>
<gene>
    <name evidence="5" type="ORF">GCM10010993_25230</name>
</gene>
<feature type="repeat" description="TPR" evidence="3">
    <location>
        <begin position="165"/>
        <end position="198"/>
    </location>
</feature>
<dbReference type="InterPro" id="IPR050498">
    <property type="entry name" value="Ycf3"/>
</dbReference>
<dbReference type="PROSITE" id="PS50005">
    <property type="entry name" value="TPR"/>
    <property type="match status" value="2"/>
</dbReference>
<dbReference type="InterPro" id="IPR019734">
    <property type="entry name" value="TPR_rpt"/>
</dbReference>
<keyword evidence="6" id="KW-1185">Reference proteome</keyword>
<evidence type="ECO:0000256" key="1">
    <source>
        <dbReference type="ARBA" id="ARBA00022737"/>
    </source>
</evidence>
<comment type="caution">
    <text evidence="5">The sequence shown here is derived from an EMBL/GenBank/DDBJ whole genome shotgun (WGS) entry which is preliminary data.</text>
</comment>
<evidence type="ECO:0000313" key="6">
    <source>
        <dbReference type="Proteomes" id="UP000635885"/>
    </source>
</evidence>
<dbReference type="Gene3D" id="1.25.40.10">
    <property type="entry name" value="Tetratricopeptide repeat domain"/>
    <property type="match status" value="2"/>
</dbReference>
<evidence type="ECO:0000256" key="3">
    <source>
        <dbReference type="PROSITE-ProRule" id="PRU00339"/>
    </source>
</evidence>
<dbReference type="SUPFAM" id="SSF48452">
    <property type="entry name" value="TPR-like"/>
    <property type="match status" value="1"/>
</dbReference>
<dbReference type="Pfam" id="PF13414">
    <property type="entry name" value="TPR_11"/>
    <property type="match status" value="1"/>
</dbReference>
<evidence type="ECO:0000256" key="4">
    <source>
        <dbReference type="SAM" id="MobiDB-lite"/>
    </source>
</evidence>
<evidence type="ECO:0000256" key="2">
    <source>
        <dbReference type="ARBA" id="ARBA00022803"/>
    </source>
</evidence>
<dbReference type="Pfam" id="PF13432">
    <property type="entry name" value="TPR_16"/>
    <property type="match status" value="1"/>
</dbReference>
<dbReference type="Proteomes" id="UP000635885">
    <property type="component" value="Unassembled WGS sequence"/>
</dbReference>
<dbReference type="SMART" id="SM00028">
    <property type="entry name" value="TPR"/>
    <property type="match status" value="5"/>
</dbReference>
<reference evidence="6" key="1">
    <citation type="journal article" date="2019" name="Int. J. Syst. Evol. Microbiol.">
        <title>The Global Catalogue of Microorganisms (GCM) 10K type strain sequencing project: providing services to taxonomists for standard genome sequencing and annotation.</title>
        <authorList>
            <consortium name="The Broad Institute Genomics Platform"/>
            <consortium name="The Broad Institute Genome Sequencing Center for Infectious Disease"/>
            <person name="Wu L."/>
            <person name="Ma J."/>
        </authorList>
    </citation>
    <scope>NUCLEOTIDE SEQUENCE [LARGE SCALE GENOMIC DNA]</scope>
    <source>
        <strain evidence="6">CGMCC 1.12479</strain>
    </source>
</reference>
<feature type="repeat" description="TPR" evidence="3">
    <location>
        <begin position="97"/>
        <end position="130"/>
    </location>
</feature>
<dbReference type="PANTHER" id="PTHR44858">
    <property type="entry name" value="TETRATRICOPEPTIDE REPEAT PROTEIN 6"/>
    <property type="match status" value="1"/>
</dbReference>
<organism evidence="5 6">
    <name type="scientific">Belliella aquatica</name>
    <dbReference type="NCBI Taxonomy" id="1323734"/>
    <lineage>
        <taxon>Bacteria</taxon>
        <taxon>Pseudomonadati</taxon>
        <taxon>Bacteroidota</taxon>
        <taxon>Cytophagia</taxon>
        <taxon>Cytophagales</taxon>
        <taxon>Cyclobacteriaceae</taxon>
        <taxon>Belliella</taxon>
    </lineage>
</organism>
<dbReference type="PANTHER" id="PTHR44858:SF1">
    <property type="entry name" value="UDP-N-ACETYLGLUCOSAMINE--PEPTIDE N-ACETYLGLUCOSAMINYLTRANSFERASE SPINDLY-RELATED"/>
    <property type="match status" value="1"/>
</dbReference>
<feature type="region of interest" description="Disordered" evidence="4">
    <location>
        <begin position="235"/>
        <end position="254"/>
    </location>
</feature>
<dbReference type="InterPro" id="IPR011990">
    <property type="entry name" value="TPR-like_helical_dom_sf"/>
</dbReference>
<feature type="compositionally biased region" description="Basic and acidic residues" evidence="4">
    <location>
        <begin position="240"/>
        <end position="249"/>
    </location>
</feature>
<protein>
    <recommendedName>
        <fullName evidence="7">Tetratricopeptide repeat protein</fullName>
    </recommendedName>
</protein>
<evidence type="ECO:0000313" key="5">
    <source>
        <dbReference type="EMBL" id="GGC45646.1"/>
    </source>
</evidence>
<sequence length="302" mass="34496">MGAYLPALRSLITSSGLLGIVEIFNSKIEIFNLLKSPILSQNLIYSKLYRPYFCISIRQNKIQVGNFDIGVGYFKEGKFDLALEEINACITNDNKNSELYFFRARVYSRLGKFELALEDFDYLTASEPYNPSYISDRAVVLHLLKRNEEAAVEFDRALNLEPSNPYRYSSRAYFKDRIGDFQGAIDDYTKAIEMDPEDAVAYNNRGMVEEKMGYLSRAKKSFEIADDLVGYKSSQQAKPESIDNSEKNKATFSMPKQENAASKVSFESYFNVFKKIFTDKSTWSEFVDFIGSGFKSKTPKDS</sequence>
<name>A0ABQ1MRW4_9BACT</name>
<accession>A0ABQ1MRW4</accession>